<sequence>MVKYVVSPQIPPVYLSDADREFGSENPLYTEWEEQDSLLCTWILSTISSSLLSRFVRLRHSWQVWEEVHSYCHTQMCTRSRQLRSELRSITKGTRSIAEFIARVRSISESLMSIGDPISHRDLIEVVLEALPEEYNPIVASVNSQAEIISLDELESQLLTLEARNDKFKKALVTEPVAVNLTQSSNADDKSQASQSQFGAYPDWNSYLPGNSSGNPQNQYQNPYNSGRSNRGRGFQGRFRGRGGRGNGRGLIQCQICYKTGHDASYCYYRFDGPNSYGYGGYGAPNGYGAPSNVWMQNLPRPSQPTFNARPAFPPQFGNPKPQAPQAYLTGNESTASSSFSNGWYPDSGATHHVTPDANNLMDAVSLSGTDQVHIGNGQGLPITSVGSMFFSSPFYPNTTLKLNNLLFVPSITKNLVSGSSKILLKGHLGADGLYQFDSTTQCKPEALASISHKSIPPAVFQANKEFGTIDLAIHIMRCSSIL</sequence>
<proteinExistence type="predicted"/>
<gene>
    <name evidence="3" type="ORF">TSUD_418880</name>
</gene>
<feature type="domain" description="Retrovirus-related Pol polyprotein from transposon TNT 1-94-like beta-barrel" evidence="2">
    <location>
        <begin position="344"/>
        <end position="420"/>
    </location>
</feature>
<comment type="caution">
    <text evidence="3">The sequence shown here is derived from an EMBL/GenBank/DDBJ whole genome shotgun (WGS) entry which is preliminary data.</text>
</comment>
<name>A0A1B5Z862_TRISU</name>
<dbReference type="OrthoDB" id="1436861at2759"/>
<feature type="compositionally biased region" description="Low complexity" evidence="1">
    <location>
        <begin position="210"/>
        <end position="238"/>
    </location>
</feature>
<evidence type="ECO:0000259" key="2">
    <source>
        <dbReference type="Pfam" id="PF22936"/>
    </source>
</evidence>
<organism evidence="3 4">
    <name type="scientific">Trifolium subterraneum</name>
    <name type="common">Subterranean clover</name>
    <dbReference type="NCBI Taxonomy" id="3900"/>
    <lineage>
        <taxon>Eukaryota</taxon>
        <taxon>Viridiplantae</taxon>
        <taxon>Streptophyta</taxon>
        <taxon>Embryophyta</taxon>
        <taxon>Tracheophyta</taxon>
        <taxon>Spermatophyta</taxon>
        <taxon>Magnoliopsida</taxon>
        <taxon>eudicotyledons</taxon>
        <taxon>Gunneridae</taxon>
        <taxon>Pentapetalae</taxon>
        <taxon>rosids</taxon>
        <taxon>fabids</taxon>
        <taxon>Fabales</taxon>
        <taxon>Fabaceae</taxon>
        <taxon>Papilionoideae</taxon>
        <taxon>50 kb inversion clade</taxon>
        <taxon>NPAAA clade</taxon>
        <taxon>Hologalegina</taxon>
        <taxon>IRL clade</taxon>
        <taxon>Trifolieae</taxon>
        <taxon>Trifolium</taxon>
    </lineage>
</organism>
<accession>A0A1B5Z862</accession>
<feature type="region of interest" description="Disordered" evidence="1">
    <location>
        <begin position="205"/>
        <end position="244"/>
    </location>
</feature>
<evidence type="ECO:0000256" key="1">
    <source>
        <dbReference type="SAM" id="MobiDB-lite"/>
    </source>
</evidence>
<dbReference type="EMBL" id="BCLP01042941">
    <property type="protein sequence ID" value="GAU10291.1"/>
    <property type="molecule type" value="Genomic_DNA"/>
</dbReference>
<dbReference type="AlphaFoldDB" id="A0A1B5Z862"/>
<dbReference type="Pfam" id="PF14223">
    <property type="entry name" value="Retrotran_gag_2"/>
    <property type="match status" value="1"/>
</dbReference>
<evidence type="ECO:0000313" key="3">
    <source>
        <dbReference type="EMBL" id="GAU10291.1"/>
    </source>
</evidence>
<protein>
    <recommendedName>
        <fullName evidence="2">Retrovirus-related Pol polyprotein from transposon TNT 1-94-like beta-barrel domain-containing protein</fullName>
    </recommendedName>
</protein>
<feature type="region of interest" description="Disordered" evidence="1">
    <location>
        <begin position="312"/>
        <end position="332"/>
    </location>
</feature>
<evidence type="ECO:0000313" key="4">
    <source>
        <dbReference type="Proteomes" id="UP000242715"/>
    </source>
</evidence>
<dbReference type="InterPro" id="IPR054722">
    <property type="entry name" value="PolX-like_BBD"/>
</dbReference>
<dbReference type="Pfam" id="PF22936">
    <property type="entry name" value="Pol_BBD"/>
    <property type="match status" value="1"/>
</dbReference>
<dbReference type="PANTHER" id="PTHR47481">
    <property type="match status" value="1"/>
</dbReference>
<dbReference type="Proteomes" id="UP000242715">
    <property type="component" value="Unassembled WGS sequence"/>
</dbReference>
<dbReference type="PANTHER" id="PTHR47481:SF30">
    <property type="entry name" value="CCHC-TYPE DOMAIN-CONTAINING PROTEIN"/>
    <property type="match status" value="1"/>
</dbReference>
<reference evidence="4" key="1">
    <citation type="journal article" date="2017" name="Front. Plant Sci.">
        <title>Climate Clever Clovers: New Paradigm to Reduce the Environmental Footprint of Ruminants by Breeding Low Methanogenic Forages Utilizing Haplotype Variation.</title>
        <authorList>
            <person name="Kaur P."/>
            <person name="Appels R."/>
            <person name="Bayer P.E."/>
            <person name="Keeble-Gagnere G."/>
            <person name="Wang J."/>
            <person name="Hirakawa H."/>
            <person name="Shirasawa K."/>
            <person name="Vercoe P."/>
            <person name="Stefanova K."/>
            <person name="Durmic Z."/>
            <person name="Nichols P."/>
            <person name="Revell C."/>
            <person name="Isobe S.N."/>
            <person name="Edwards D."/>
            <person name="Erskine W."/>
        </authorList>
    </citation>
    <scope>NUCLEOTIDE SEQUENCE [LARGE SCALE GENOMIC DNA]</scope>
    <source>
        <strain evidence="4">cv. Daliak</strain>
    </source>
</reference>
<keyword evidence="4" id="KW-1185">Reference proteome</keyword>